<feature type="transmembrane region" description="Helical" evidence="5">
    <location>
        <begin position="206"/>
        <end position="225"/>
    </location>
</feature>
<dbReference type="Pfam" id="PF00902">
    <property type="entry name" value="TatC"/>
    <property type="match status" value="1"/>
</dbReference>
<dbReference type="KEGG" id="afn:Acfer_0533"/>
<evidence type="ECO:0000256" key="2">
    <source>
        <dbReference type="ARBA" id="ARBA00022692"/>
    </source>
</evidence>
<keyword evidence="3 5" id="KW-1133">Transmembrane helix</keyword>
<dbReference type="PANTHER" id="PTHR30371:SF0">
    <property type="entry name" value="SEC-INDEPENDENT PROTEIN TRANSLOCASE PROTEIN TATC, CHLOROPLASTIC-RELATED"/>
    <property type="match status" value="1"/>
</dbReference>
<keyword evidence="5" id="KW-0811">Translocation</keyword>
<dbReference type="Proteomes" id="UP000001902">
    <property type="component" value="Chromosome"/>
</dbReference>
<keyword evidence="2 5" id="KW-0812">Transmembrane</keyword>
<feature type="transmembrane region" description="Helical" evidence="5">
    <location>
        <begin position="144"/>
        <end position="170"/>
    </location>
</feature>
<evidence type="ECO:0000256" key="5">
    <source>
        <dbReference type="HAMAP-Rule" id="MF_00902"/>
    </source>
</evidence>
<dbReference type="GO" id="GO:0033281">
    <property type="term" value="C:TAT protein transport complex"/>
    <property type="evidence" value="ECO:0007669"/>
    <property type="project" value="UniProtKB-UniRule"/>
</dbReference>
<dbReference type="GeneID" id="78334289"/>
<dbReference type="HAMAP" id="MF_00902">
    <property type="entry name" value="TatC"/>
    <property type="match status" value="1"/>
</dbReference>
<feature type="transmembrane region" description="Helical" evidence="5">
    <location>
        <begin position="182"/>
        <end position="200"/>
    </location>
</feature>
<keyword evidence="5" id="KW-1003">Cell membrane</keyword>
<feature type="transmembrane region" description="Helical" evidence="5">
    <location>
        <begin position="94"/>
        <end position="117"/>
    </location>
</feature>
<dbReference type="RefSeq" id="WP_012937923.1">
    <property type="nucleotide sequence ID" value="NC_013740.1"/>
</dbReference>
<comment type="subcellular location">
    <subcellularLocation>
        <location evidence="5">Cell membrane</location>
        <topology evidence="5">Multi-pass membrane protein</topology>
    </subcellularLocation>
    <subcellularLocation>
        <location evidence="1">Membrane</location>
        <topology evidence="1">Multi-pass membrane protein</topology>
    </subcellularLocation>
</comment>
<evidence type="ECO:0000256" key="4">
    <source>
        <dbReference type="ARBA" id="ARBA00023136"/>
    </source>
</evidence>
<dbReference type="GO" id="GO:0043953">
    <property type="term" value="P:protein transport by the Tat complex"/>
    <property type="evidence" value="ECO:0007669"/>
    <property type="project" value="UniProtKB-UniRule"/>
</dbReference>
<dbReference type="GO" id="GO:0065002">
    <property type="term" value="P:intracellular protein transmembrane transport"/>
    <property type="evidence" value="ECO:0007669"/>
    <property type="project" value="TreeGrafter"/>
</dbReference>
<protein>
    <recommendedName>
        <fullName evidence="5">Sec-independent protein translocase protein TatC</fullName>
    </recommendedName>
</protein>
<feature type="transmembrane region" description="Helical" evidence="5">
    <location>
        <begin position="17"/>
        <end position="39"/>
    </location>
</feature>
<keyword evidence="5" id="KW-0813">Transport</keyword>
<dbReference type="GO" id="GO:0009977">
    <property type="term" value="F:proton motive force dependent protein transmembrane transporter activity"/>
    <property type="evidence" value="ECO:0007669"/>
    <property type="project" value="TreeGrafter"/>
</dbReference>
<sequence length="227" mass="25483">MTWVEHMEELRRRILKSLLAVGIGMVAAFFFMDPIMAFLTRSAGTLYFLKPAEAFMTYFKVLAVVGLLLASPVWFYQLWAFLLPALTQKEKKTLLAFVPFSVLLFVGGCVFAFEIVLPRGLAFFLEFTSPAVQPLLSLESYLDFMVMLVLPFGVLFNLPLALLFLALAGLIRSEQLRKARRFVIFGSFVAAGILTPTTDIVTQCLLAVPLILLYELSYGMIRFGLGR</sequence>
<dbReference type="eggNOG" id="COG0805">
    <property type="taxonomic scope" value="Bacteria"/>
</dbReference>
<evidence type="ECO:0000256" key="3">
    <source>
        <dbReference type="ARBA" id="ARBA00022989"/>
    </source>
</evidence>
<dbReference type="EMBL" id="CP001859">
    <property type="protein sequence ID" value="ADB46933.1"/>
    <property type="molecule type" value="Genomic_DNA"/>
</dbReference>
<dbReference type="InterPro" id="IPR002033">
    <property type="entry name" value="TatC"/>
</dbReference>
<dbReference type="NCBIfam" id="TIGR00945">
    <property type="entry name" value="tatC"/>
    <property type="match status" value="1"/>
</dbReference>
<comment type="similarity">
    <text evidence="5">Belongs to the TatC family.</text>
</comment>
<feature type="transmembrane region" description="Helical" evidence="5">
    <location>
        <begin position="59"/>
        <end position="82"/>
    </location>
</feature>
<dbReference type="AlphaFoldDB" id="D2RIN1"/>
<dbReference type="PANTHER" id="PTHR30371">
    <property type="entry name" value="SEC-INDEPENDENT PROTEIN TRANSLOCASE PROTEIN TATC"/>
    <property type="match status" value="1"/>
</dbReference>
<keyword evidence="4 5" id="KW-0472">Membrane</keyword>
<reference evidence="6 7" key="1">
    <citation type="journal article" date="2010" name="Stand. Genomic Sci.">
        <title>Complete genome sequence of Acidaminococcus fermentans type strain (VR4).</title>
        <authorList>
            <person name="Chang Y.J."/>
            <person name="Pukall R."/>
            <person name="Saunders E."/>
            <person name="Lapidus A."/>
            <person name="Copeland A."/>
            <person name="Nolan M."/>
            <person name="Glavina Del Rio T."/>
            <person name="Lucas S."/>
            <person name="Chen F."/>
            <person name="Tice H."/>
            <person name="Cheng J.F."/>
            <person name="Han C."/>
            <person name="Detter J.C."/>
            <person name="Bruce D."/>
            <person name="Goodwin L."/>
            <person name="Pitluck S."/>
            <person name="Mikhailova N."/>
            <person name="Liolios K."/>
            <person name="Pati A."/>
            <person name="Ivanova N."/>
            <person name="Mavromatis K."/>
            <person name="Chen A."/>
            <person name="Palaniappan K."/>
            <person name="Land M."/>
            <person name="Hauser L."/>
            <person name="Jeffries C.D."/>
            <person name="Brettin T."/>
            <person name="Rohde M."/>
            <person name="Goker M."/>
            <person name="Bristow J."/>
            <person name="Eisen J.A."/>
            <person name="Markowitz V."/>
            <person name="Hugenholtz P."/>
            <person name="Kyrpides N.C."/>
            <person name="Klenk H.P."/>
        </authorList>
    </citation>
    <scope>NUCLEOTIDE SEQUENCE [LARGE SCALE GENOMIC DNA]</scope>
    <source>
        <strain evidence="7">ATCC 25085 / DSM 20731 / CCUG 9996 / CIP 106432 / VR4</strain>
    </source>
</reference>
<accession>D2RIN1</accession>
<dbReference type="HOGENOM" id="CLU_031942_3_0_9"/>
<evidence type="ECO:0000313" key="7">
    <source>
        <dbReference type="Proteomes" id="UP000001902"/>
    </source>
</evidence>
<comment type="subunit">
    <text evidence="5">Forms a complex with TatA.</text>
</comment>
<keyword evidence="5" id="KW-0653">Protein transport</keyword>
<dbReference type="PRINTS" id="PR01840">
    <property type="entry name" value="TATCFAMILY"/>
</dbReference>
<organism evidence="6 7">
    <name type="scientific">Acidaminococcus fermentans (strain ATCC 25085 / DSM 20731 / CCUG 9996 / CIP 106432 / VR4)</name>
    <dbReference type="NCBI Taxonomy" id="591001"/>
    <lineage>
        <taxon>Bacteria</taxon>
        <taxon>Bacillati</taxon>
        <taxon>Bacillota</taxon>
        <taxon>Negativicutes</taxon>
        <taxon>Acidaminococcales</taxon>
        <taxon>Acidaminococcaceae</taxon>
        <taxon>Acidaminococcus</taxon>
    </lineage>
</organism>
<name>D2RIN1_ACIFV</name>
<proteinExistence type="inferred from homology"/>
<dbReference type="STRING" id="591001.Acfer_0533"/>
<comment type="function">
    <text evidence="5">Part of the twin-arginine translocation (Tat) system that transports large folded proteins containing a characteristic twin-arginine motif in their signal peptide across membranes.</text>
</comment>
<evidence type="ECO:0000256" key="1">
    <source>
        <dbReference type="ARBA" id="ARBA00004141"/>
    </source>
</evidence>
<keyword evidence="7" id="KW-1185">Reference proteome</keyword>
<evidence type="ECO:0000313" key="6">
    <source>
        <dbReference type="EMBL" id="ADB46933.1"/>
    </source>
</evidence>
<gene>
    <name evidence="5" type="primary">tatC</name>
    <name evidence="6" type="ordered locus">Acfer_0533</name>
</gene>